<feature type="chain" id="PRO_5012950255" description="Lysozyme inhibitor LprI-like N-terminal domain-containing protein" evidence="1">
    <location>
        <begin position="19"/>
        <end position="125"/>
    </location>
</feature>
<feature type="signal peptide" evidence="1">
    <location>
        <begin position="1"/>
        <end position="18"/>
    </location>
</feature>
<gene>
    <name evidence="3" type="ORF">SAMN02927921_01581</name>
</gene>
<evidence type="ECO:0000313" key="4">
    <source>
        <dbReference type="Proteomes" id="UP000182248"/>
    </source>
</evidence>
<dbReference type="AlphaFoldDB" id="A0A1K1P2U9"/>
<evidence type="ECO:0000313" key="3">
    <source>
        <dbReference type="EMBL" id="SFW41803.1"/>
    </source>
</evidence>
<name>A0A1K1P2U9_9FLAO</name>
<proteinExistence type="predicted"/>
<accession>A0A1K1P2U9</accession>
<keyword evidence="4" id="KW-1185">Reference proteome</keyword>
<evidence type="ECO:0000259" key="2">
    <source>
        <dbReference type="Pfam" id="PF07007"/>
    </source>
</evidence>
<dbReference type="Proteomes" id="UP000182248">
    <property type="component" value="Unassembled WGS sequence"/>
</dbReference>
<sequence>MKKMLFLLCIAVSTTCFSQPAPQVEEAYKNADKELNDTYQQILVVYKSDTAFIRKLKKAQHLWIRFRDAELEMKFPEKNKQVAYGSAYSTCAMAYLTEMAEARTEKLKTWINGTEEGDVCRGSVR</sequence>
<dbReference type="EMBL" id="FPJE01000007">
    <property type="protein sequence ID" value="SFW41803.1"/>
    <property type="molecule type" value="Genomic_DNA"/>
</dbReference>
<protein>
    <recommendedName>
        <fullName evidence="2">Lysozyme inhibitor LprI-like N-terminal domain-containing protein</fullName>
    </recommendedName>
</protein>
<dbReference type="InterPro" id="IPR009739">
    <property type="entry name" value="LprI-like_N"/>
</dbReference>
<organism evidence="3 4">
    <name type="scientific">Sinomicrobium oceani</name>
    <dbReference type="NCBI Taxonomy" id="1150368"/>
    <lineage>
        <taxon>Bacteria</taxon>
        <taxon>Pseudomonadati</taxon>
        <taxon>Bacteroidota</taxon>
        <taxon>Flavobacteriia</taxon>
        <taxon>Flavobacteriales</taxon>
        <taxon>Flavobacteriaceae</taxon>
        <taxon>Sinomicrobium</taxon>
    </lineage>
</organism>
<evidence type="ECO:0000256" key="1">
    <source>
        <dbReference type="SAM" id="SignalP"/>
    </source>
</evidence>
<dbReference type="OrthoDB" id="7340239at2"/>
<dbReference type="RefSeq" id="WP_072316814.1">
    <property type="nucleotide sequence ID" value="NZ_FPJE01000007.1"/>
</dbReference>
<dbReference type="Pfam" id="PF07007">
    <property type="entry name" value="LprI"/>
    <property type="match status" value="1"/>
</dbReference>
<feature type="domain" description="Lysozyme inhibitor LprI-like N-terminal" evidence="2">
    <location>
        <begin position="24"/>
        <end position="107"/>
    </location>
</feature>
<reference evidence="3 4" key="1">
    <citation type="submission" date="2016-11" db="EMBL/GenBank/DDBJ databases">
        <authorList>
            <person name="Jaros S."/>
            <person name="Januszkiewicz K."/>
            <person name="Wedrychowicz H."/>
        </authorList>
    </citation>
    <scope>NUCLEOTIDE SEQUENCE [LARGE SCALE GENOMIC DNA]</scope>
    <source>
        <strain evidence="3 4">CGMCC 1.12145</strain>
    </source>
</reference>
<keyword evidence="1" id="KW-0732">Signal</keyword>
<dbReference type="Gene3D" id="1.20.1270.180">
    <property type="match status" value="1"/>
</dbReference>